<dbReference type="InterPro" id="IPR019649">
    <property type="entry name" value="DUF2512"/>
</dbReference>
<accession>A0ABU1IM22</accession>
<feature type="transmembrane region" description="Helical" evidence="1">
    <location>
        <begin position="29"/>
        <end position="51"/>
    </location>
</feature>
<dbReference type="Proteomes" id="UP001185012">
    <property type="component" value="Unassembled WGS sequence"/>
</dbReference>
<evidence type="ECO:0000313" key="3">
    <source>
        <dbReference type="Proteomes" id="UP001185012"/>
    </source>
</evidence>
<name>A0ABU1IM22_9BACL</name>
<keyword evidence="3" id="KW-1185">Reference proteome</keyword>
<feature type="transmembrane region" description="Helical" evidence="1">
    <location>
        <begin position="86"/>
        <end position="108"/>
    </location>
</feature>
<protein>
    <recommendedName>
        <fullName evidence="4">DUF2512 family protein</fullName>
    </recommendedName>
</protein>
<evidence type="ECO:0000256" key="1">
    <source>
        <dbReference type="SAM" id="Phobius"/>
    </source>
</evidence>
<reference evidence="2 3" key="1">
    <citation type="submission" date="2023-07" db="EMBL/GenBank/DDBJ databases">
        <title>Genomic Encyclopedia of Type Strains, Phase IV (KMG-IV): sequencing the most valuable type-strain genomes for metagenomic binning, comparative biology and taxonomic classification.</title>
        <authorList>
            <person name="Goeker M."/>
        </authorList>
    </citation>
    <scope>NUCLEOTIDE SEQUENCE [LARGE SCALE GENOMIC DNA]</scope>
    <source>
        <strain evidence="2 3">DSM 45903</strain>
    </source>
</reference>
<feature type="transmembrane region" description="Helical" evidence="1">
    <location>
        <begin position="58"/>
        <end position="80"/>
    </location>
</feature>
<keyword evidence="1" id="KW-0472">Membrane</keyword>
<keyword evidence="1" id="KW-1133">Transmembrane helix</keyword>
<proteinExistence type="predicted"/>
<organism evidence="2 3">
    <name type="scientific">Desmospora profundinema</name>
    <dbReference type="NCBI Taxonomy" id="1571184"/>
    <lineage>
        <taxon>Bacteria</taxon>
        <taxon>Bacillati</taxon>
        <taxon>Bacillota</taxon>
        <taxon>Bacilli</taxon>
        <taxon>Bacillales</taxon>
        <taxon>Thermoactinomycetaceae</taxon>
        <taxon>Desmospora</taxon>
    </lineage>
</organism>
<dbReference type="RefSeq" id="WP_309864887.1">
    <property type="nucleotide sequence ID" value="NZ_JAVDQG010000003.1"/>
</dbReference>
<dbReference type="EMBL" id="JAVDQG010000003">
    <property type="protein sequence ID" value="MDR6225829.1"/>
    <property type="molecule type" value="Genomic_DNA"/>
</dbReference>
<sequence length="120" mass="13273">MAGFIVKLIVCPLTVIAASFLFPNVQYSAFYQPVIIGLILAAAAHMMEIFLLREETTIISTVLDFFAAALIVYVASMFFVGARVTFFGALLTALLLTITEIIQHRWLIQSGRTRKSPTES</sequence>
<evidence type="ECO:0008006" key="4">
    <source>
        <dbReference type="Google" id="ProtNLM"/>
    </source>
</evidence>
<feature type="transmembrane region" description="Helical" evidence="1">
    <location>
        <begin position="5"/>
        <end position="23"/>
    </location>
</feature>
<comment type="caution">
    <text evidence="2">The sequence shown here is derived from an EMBL/GenBank/DDBJ whole genome shotgun (WGS) entry which is preliminary data.</text>
</comment>
<dbReference type="Pfam" id="PF10710">
    <property type="entry name" value="DUF2512"/>
    <property type="match status" value="1"/>
</dbReference>
<gene>
    <name evidence="2" type="ORF">JOE21_001827</name>
</gene>
<evidence type="ECO:0000313" key="2">
    <source>
        <dbReference type="EMBL" id="MDR6225829.1"/>
    </source>
</evidence>
<keyword evidence="1" id="KW-0812">Transmembrane</keyword>